<evidence type="ECO:0000259" key="8">
    <source>
        <dbReference type="Pfam" id="PF21694"/>
    </source>
</evidence>
<organism evidence="9 10">
    <name type="scientific">Bifidobacterium dolichotidis</name>
    <dbReference type="NCBI Taxonomy" id="2306976"/>
    <lineage>
        <taxon>Bacteria</taxon>
        <taxon>Bacillati</taxon>
        <taxon>Actinomycetota</taxon>
        <taxon>Actinomycetes</taxon>
        <taxon>Bifidobacteriales</taxon>
        <taxon>Bifidobacteriaceae</taxon>
        <taxon>Bifidobacterium</taxon>
    </lineage>
</organism>
<keyword evidence="3" id="KW-0548">Nucleotidyltransferase</keyword>
<dbReference type="GO" id="GO:0009360">
    <property type="term" value="C:DNA polymerase III complex"/>
    <property type="evidence" value="ECO:0007669"/>
    <property type="project" value="TreeGrafter"/>
</dbReference>
<evidence type="ECO:0000313" key="9">
    <source>
        <dbReference type="EMBL" id="RSX56102.1"/>
    </source>
</evidence>
<comment type="caution">
    <text evidence="9">The sequence shown here is derived from an EMBL/GenBank/DDBJ whole genome shotgun (WGS) entry which is preliminary data.</text>
</comment>
<dbReference type="InterPro" id="IPR005790">
    <property type="entry name" value="DNA_polIII_delta"/>
</dbReference>
<evidence type="ECO:0000256" key="1">
    <source>
        <dbReference type="ARBA" id="ARBA00012417"/>
    </source>
</evidence>
<feature type="domain" description="DNA polymerase III delta subunit-like C-terminal" evidence="8">
    <location>
        <begin position="220"/>
        <end position="331"/>
    </location>
</feature>
<keyword evidence="10" id="KW-1185">Reference proteome</keyword>
<evidence type="ECO:0000256" key="5">
    <source>
        <dbReference type="ARBA" id="ARBA00022932"/>
    </source>
</evidence>
<evidence type="ECO:0000256" key="7">
    <source>
        <dbReference type="ARBA" id="ARBA00049244"/>
    </source>
</evidence>
<dbReference type="Proteomes" id="UP000287609">
    <property type="component" value="Unassembled WGS sequence"/>
</dbReference>
<keyword evidence="5" id="KW-0239">DNA-directed DNA polymerase</keyword>
<dbReference type="Pfam" id="PF21694">
    <property type="entry name" value="DNA_pol3_delta_C"/>
    <property type="match status" value="1"/>
</dbReference>
<dbReference type="EC" id="2.7.7.7" evidence="1"/>
<proteinExistence type="inferred from homology"/>
<dbReference type="EMBL" id="QXGM01000001">
    <property type="protein sequence ID" value="RSX56102.1"/>
    <property type="molecule type" value="Genomic_DNA"/>
</dbReference>
<evidence type="ECO:0000256" key="4">
    <source>
        <dbReference type="ARBA" id="ARBA00022705"/>
    </source>
</evidence>
<comment type="catalytic activity">
    <reaction evidence="7">
        <text>DNA(n) + a 2'-deoxyribonucleoside 5'-triphosphate = DNA(n+1) + diphosphate</text>
        <dbReference type="Rhea" id="RHEA:22508"/>
        <dbReference type="Rhea" id="RHEA-COMP:17339"/>
        <dbReference type="Rhea" id="RHEA-COMP:17340"/>
        <dbReference type="ChEBI" id="CHEBI:33019"/>
        <dbReference type="ChEBI" id="CHEBI:61560"/>
        <dbReference type="ChEBI" id="CHEBI:173112"/>
        <dbReference type="EC" id="2.7.7.7"/>
    </reaction>
</comment>
<dbReference type="Gene3D" id="3.40.50.300">
    <property type="entry name" value="P-loop containing nucleotide triphosphate hydrolases"/>
    <property type="match status" value="1"/>
</dbReference>
<keyword evidence="4" id="KW-0235">DNA replication</keyword>
<dbReference type="PANTHER" id="PTHR34388:SF1">
    <property type="entry name" value="DNA POLYMERASE III SUBUNIT DELTA"/>
    <property type="match status" value="1"/>
</dbReference>
<reference evidence="9 10" key="1">
    <citation type="submission" date="2018-09" db="EMBL/GenBank/DDBJ databases">
        <title>Characterization of the phylogenetic diversity of five novel species belonging to the genus Bifidobacterium.</title>
        <authorList>
            <person name="Lugli G.A."/>
            <person name="Duranti S."/>
            <person name="Milani C."/>
        </authorList>
    </citation>
    <scope>NUCLEOTIDE SEQUENCE [LARGE SCALE GENOMIC DNA]</scope>
    <source>
        <strain evidence="9 10">2036B</strain>
    </source>
</reference>
<name>A0A430FT97_9BIFI</name>
<keyword evidence="2" id="KW-0808">Transferase</keyword>
<dbReference type="SUPFAM" id="SSF48019">
    <property type="entry name" value="post-AAA+ oligomerization domain-like"/>
    <property type="match status" value="1"/>
</dbReference>
<dbReference type="InterPro" id="IPR008921">
    <property type="entry name" value="DNA_pol3_clamp-load_cplx_C"/>
</dbReference>
<accession>A0A430FT97</accession>
<dbReference type="InterPro" id="IPR027417">
    <property type="entry name" value="P-loop_NTPase"/>
</dbReference>
<evidence type="ECO:0000256" key="6">
    <source>
        <dbReference type="ARBA" id="ARBA00034754"/>
    </source>
</evidence>
<evidence type="ECO:0000256" key="3">
    <source>
        <dbReference type="ARBA" id="ARBA00022695"/>
    </source>
</evidence>
<dbReference type="GO" id="GO:0003887">
    <property type="term" value="F:DNA-directed DNA polymerase activity"/>
    <property type="evidence" value="ECO:0007669"/>
    <property type="project" value="UniProtKB-KW"/>
</dbReference>
<dbReference type="GO" id="GO:0003677">
    <property type="term" value="F:DNA binding"/>
    <property type="evidence" value="ECO:0007669"/>
    <property type="project" value="InterPro"/>
</dbReference>
<dbReference type="AlphaFoldDB" id="A0A430FT97"/>
<protein>
    <recommendedName>
        <fullName evidence="1">DNA-directed DNA polymerase</fullName>
        <ecNumber evidence="1">2.7.7.7</ecNumber>
    </recommendedName>
</protein>
<dbReference type="Gene3D" id="1.20.272.10">
    <property type="match status" value="1"/>
</dbReference>
<dbReference type="PANTHER" id="PTHR34388">
    <property type="entry name" value="DNA POLYMERASE III SUBUNIT DELTA"/>
    <property type="match status" value="1"/>
</dbReference>
<sequence>MNGRAGNDDVQRYGKIGSMVKASSNCIVVYEGDEFLNRRQVLDLVHEAEQAHPDRDTVELDATQANAADFDQATSPSLLSDSSTVIVWNYQNADEDLIQAIVAWLKQLKNDPDPSFVILSKAAGQKGKRAYDQVHKAGADTIKVPDLAKPEARLNYVLKIFEQHKHQIEPMAAQQLVSVYGDQLGELTAMCEQLCFDFDEPITLQLVQRYLIGNPQVTGFNVADMAVAGNAQGAVIAMRDAIKQGIEPIALIGALAMKLRTMAKASAVNSGQITHAEAKMAPWMLRNATKQVRGWTSAGLSRCIRLLAWADEQCKTNGSDPSYALERCILSIAAKGMR</sequence>
<gene>
    <name evidence="9" type="ORF">D2E26_0665</name>
</gene>
<dbReference type="GO" id="GO:0006261">
    <property type="term" value="P:DNA-templated DNA replication"/>
    <property type="evidence" value="ECO:0007669"/>
    <property type="project" value="TreeGrafter"/>
</dbReference>
<comment type="similarity">
    <text evidence="6">Belongs to the DNA polymerase HolA subunit family.</text>
</comment>
<dbReference type="InterPro" id="IPR048466">
    <property type="entry name" value="DNA_pol3_delta-like_C"/>
</dbReference>
<evidence type="ECO:0000256" key="2">
    <source>
        <dbReference type="ARBA" id="ARBA00022679"/>
    </source>
</evidence>
<dbReference type="NCBIfam" id="TIGR01128">
    <property type="entry name" value="holA"/>
    <property type="match status" value="1"/>
</dbReference>
<evidence type="ECO:0000313" key="10">
    <source>
        <dbReference type="Proteomes" id="UP000287609"/>
    </source>
</evidence>